<proteinExistence type="predicted"/>
<dbReference type="InterPro" id="IPR029063">
    <property type="entry name" value="SAM-dependent_MTases_sf"/>
</dbReference>
<dbReference type="Pfam" id="PF13649">
    <property type="entry name" value="Methyltransf_25"/>
    <property type="match status" value="1"/>
</dbReference>
<dbReference type="SUPFAM" id="SSF53335">
    <property type="entry name" value="S-adenosyl-L-methionine-dependent methyltransferases"/>
    <property type="match status" value="1"/>
</dbReference>
<dbReference type="Proteomes" id="UP000564885">
    <property type="component" value="Unassembled WGS sequence"/>
</dbReference>
<name>A0A849ICQ6_9HYPH</name>
<evidence type="ECO:0000313" key="4">
    <source>
        <dbReference type="EMBL" id="NNM75188.1"/>
    </source>
</evidence>
<feature type="domain" description="Methyltransferase" evidence="3">
    <location>
        <begin position="39"/>
        <end position="134"/>
    </location>
</feature>
<evidence type="ECO:0000256" key="2">
    <source>
        <dbReference type="ARBA" id="ARBA00022679"/>
    </source>
</evidence>
<sequence length="252" mass="27306">MNHEDVALYEAPSLYDALIPPGPCEGFYTGLARRCGGPVLELACGTGRLSVPLAADGHRVVGLDISAAMLEAARRKAVAAGREIEFVEGDMRSFELLREFALVVVSCNSLSHLTTNGELVDALRCVARHLAPGGLLAFDVVNPRVSDLAQADGTDQPPRLWRTSDAVGEELLAYDPVGQVRFLRWRLAGEGRERRTSVMRLRTIFPQELPLLLNAAGLELAARFGDFDGGPLAGESLNQVCIACRCPDRLRQ</sequence>
<dbReference type="PANTHER" id="PTHR43861:SF1">
    <property type="entry name" value="TRANS-ACONITATE 2-METHYLTRANSFERASE"/>
    <property type="match status" value="1"/>
</dbReference>
<dbReference type="RefSeq" id="WP_171220680.1">
    <property type="nucleotide sequence ID" value="NZ_JABEPP010000007.1"/>
</dbReference>
<organism evidence="4 5">
    <name type="scientific">Enterovirga aerilata</name>
    <dbReference type="NCBI Taxonomy" id="2730920"/>
    <lineage>
        <taxon>Bacteria</taxon>
        <taxon>Pseudomonadati</taxon>
        <taxon>Pseudomonadota</taxon>
        <taxon>Alphaproteobacteria</taxon>
        <taxon>Hyphomicrobiales</taxon>
        <taxon>Methylobacteriaceae</taxon>
        <taxon>Enterovirga</taxon>
    </lineage>
</organism>
<keyword evidence="1 4" id="KW-0489">Methyltransferase</keyword>
<evidence type="ECO:0000313" key="5">
    <source>
        <dbReference type="Proteomes" id="UP000564885"/>
    </source>
</evidence>
<dbReference type="CDD" id="cd02440">
    <property type="entry name" value="AdoMet_MTases"/>
    <property type="match status" value="1"/>
</dbReference>
<reference evidence="4 5" key="1">
    <citation type="submission" date="2020-04" db="EMBL/GenBank/DDBJ databases">
        <title>Enterovirga sp. isolate from soil.</title>
        <authorList>
            <person name="Chea S."/>
            <person name="Kim D.-U."/>
        </authorList>
    </citation>
    <scope>NUCLEOTIDE SEQUENCE [LARGE SCALE GENOMIC DNA]</scope>
    <source>
        <strain evidence="4 5">DB1703</strain>
    </source>
</reference>
<evidence type="ECO:0000256" key="1">
    <source>
        <dbReference type="ARBA" id="ARBA00022603"/>
    </source>
</evidence>
<dbReference type="AlphaFoldDB" id="A0A849ICQ6"/>
<keyword evidence="2 4" id="KW-0808">Transferase</keyword>
<gene>
    <name evidence="4" type="ORF">HJG44_22770</name>
</gene>
<dbReference type="PANTHER" id="PTHR43861">
    <property type="entry name" value="TRANS-ACONITATE 2-METHYLTRANSFERASE-RELATED"/>
    <property type="match status" value="1"/>
</dbReference>
<protein>
    <submittedName>
        <fullName evidence="4">Class I SAM-dependent methyltransferase</fullName>
    </submittedName>
</protein>
<dbReference type="EMBL" id="JABEPP010000007">
    <property type="protein sequence ID" value="NNM75188.1"/>
    <property type="molecule type" value="Genomic_DNA"/>
</dbReference>
<dbReference type="GO" id="GO:0008168">
    <property type="term" value="F:methyltransferase activity"/>
    <property type="evidence" value="ECO:0007669"/>
    <property type="project" value="UniProtKB-KW"/>
</dbReference>
<accession>A0A849ICQ6</accession>
<comment type="caution">
    <text evidence="4">The sequence shown here is derived from an EMBL/GenBank/DDBJ whole genome shotgun (WGS) entry which is preliminary data.</text>
</comment>
<evidence type="ECO:0000259" key="3">
    <source>
        <dbReference type="Pfam" id="PF13649"/>
    </source>
</evidence>
<dbReference type="Gene3D" id="3.40.50.150">
    <property type="entry name" value="Vaccinia Virus protein VP39"/>
    <property type="match status" value="1"/>
</dbReference>
<dbReference type="GO" id="GO:0032259">
    <property type="term" value="P:methylation"/>
    <property type="evidence" value="ECO:0007669"/>
    <property type="project" value="UniProtKB-KW"/>
</dbReference>
<dbReference type="InterPro" id="IPR041698">
    <property type="entry name" value="Methyltransf_25"/>
</dbReference>
<keyword evidence="5" id="KW-1185">Reference proteome</keyword>